<dbReference type="Proteomes" id="UP000316598">
    <property type="component" value="Unassembled WGS sequence"/>
</dbReference>
<feature type="compositionally biased region" description="Basic and acidic residues" evidence="1">
    <location>
        <begin position="149"/>
        <end position="158"/>
    </location>
</feature>
<evidence type="ECO:0000256" key="1">
    <source>
        <dbReference type="SAM" id="MobiDB-lite"/>
    </source>
</evidence>
<feature type="compositionally biased region" description="Acidic residues" evidence="1">
    <location>
        <begin position="139"/>
        <end position="148"/>
    </location>
</feature>
<organism evidence="3 4">
    <name type="scientific">Rubripirellula amarantea</name>
    <dbReference type="NCBI Taxonomy" id="2527999"/>
    <lineage>
        <taxon>Bacteria</taxon>
        <taxon>Pseudomonadati</taxon>
        <taxon>Planctomycetota</taxon>
        <taxon>Planctomycetia</taxon>
        <taxon>Pirellulales</taxon>
        <taxon>Pirellulaceae</taxon>
        <taxon>Rubripirellula</taxon>
    </lineage>
</organism>
<evidence type="ECO:0000313" key="4">
    <source>
        <dbReference type="Proteomes" id="UP000316598"/>
    </source>
</evidence>
<evidence type="ECO:0000313" key="3">
    <source>
        <dbReference type="EMBL" id="TWT49087.1"/>
    </source>
</evidence>
<keyword evidence="2" id="KW-0812">Transmembrane</keyword>
<feature type="compositionally biased region" description="Basic and acidic residues" evidence="1">
    <location>
        <begin position="128"/>
        <end position="138"/>
    </location>
</feature>
<reference evidence="3 4" key="1">
    <citation type="submission" date="2019-02" db="EMBL/GenBank/DDBJ databases">
        <title>Deep-cultivation of Planctomycetes and their phenomic and genomic characterization uncovers novel biology.</title>
        <authorList>
            <person name="Wiegand S."/>
            <person name="Jogler M."/>
            <person name="Boedeker C."/>
            <person name="Pinto D."/>
            <person name="Vollmers J."/>
            <person name="Rivas-Marin E."/>
            <person name="Kohn T."/>
            <person name="Peeters S.H."/>
            <person name="Heuer A."/>
            <person name="Rast P."/>
            <person name="Oberbeckmann S."/>
            <person name="Bunk B."/>
            <person name="Jeske O."/>
            <person name="Meyerdierks A."/>
            <person name="Storesund J.E."/>
            <person name="Kallscheuer N."/>
            <person name="Luecker S."/>
            <person name="Lage O.M."/>
            <person name="Pohl T."/>
            <person name="Merkel B.J."/>
            <person name="Hornburger P."/>
            <person name="Mueller R.-W."/>
            <person name="Bruemmer F."/>
            <person name="Labrenz M."/>
            <person name="Spormann A.M."/>
            <person name="Op Den Camp H."/>
            <person name="Overmann J."/>
            <person name="Amann R."/>
            <person name="Jetten M.S.M."/>
            <person name="Mascher T."/>
            <person name="Medema M.H."/>
            <person name="Devos D.P."/>
            <person name="Kaster A.-K."/>
            <person name="Ovreas L."/>
            <person name="Rohde M."/>
            <person name="Galperin M.Y."/>
            <person name="Jogler C."/>
        </authorList>
    </citation>
    <scope>NUCLEOTIDE SEQUENCE [LARGE SCALE GENOMIC DNA]</scope>
    <source>
        <strain evidence="3 4">Pla22</strain>
    </source>
</reference>
<feature type="region of interest" description="Disordered" evidence="1">
    <location>
        <begin position="79"/>
        <end position="158"/>
    </location>
</feature>
<sequence>MPSEAMTDRHTTRDDHGTSQVLRLSLLIALMLAIAPMTGCRICSDCEDLDYAAYGGAWQRTLRDRGRVGSAFDPAGAKAAMLVDRDTPEGQADIQRQQQSDRDKDVDNSGDVDDTEDPKESPDDEDTFRDRAKDLRDQELDDIESDREDELRKKGLDDIEVRIIQGRPPLMVNTDD</sequence>
<keyword evidence="2" id="KW-0472">Membrane</keyword>
<proteinExistence type="predicted"/>
<keyword evidence="4" id="KW-1185">Reference proteome</keyword>
<gene>
    <name evidence="3" type="ORF">Pla22_42790</name>
</gene>
<name>A0A5C5WEZ1_9BACT</name>
<evidence type="ECO:0000256" key="2">
    <source>
        <dbReference type="SAM" id="Phobius"/>
    </source>
</evidence>
<feature type="transmembrane region" description="Helical" evidence="2">
    <location>
        <begin position="21"/>
        <end position="39"/>
    </location>
</feature>
<dbReference type="EMBL" id="SJPI01000003">
    <property type="protein sequence ID" value="TWT49087.1"/>
    <property type="molecule type" value="Genomic_DNA"/>
</dbReference>
<keyword evidence="2" id="KW-1133">Transmembrane helix</keyword>
<protein>
    <submittedName>
        <fullName evidence="3">Uncharacterized protein</fullName>
    </submittedName>
</protein>
<feature type="compositionally biased region" description="Acidic residues" evidence="1">
    <location>
        <begin position="108"/>
        <end position="127"/>
    </location>
</feature>
<accession>A0A5C5WEZ1</accession>
<comment type="caution">
    <text evidence="3">The sequence shown here is derived from an EMBL/GenBank/DDBJ whole genome shotgun (WGS) entry which is preliminary data.</text>
</comment>
<dbReference type="AlphaFoldDB" id="A0A5C5WEZ1"/>